<evidence type="ECO:0000313" key="2">
    <source>
        <dbReference type="Proteomes" id="UP001165960"/>
    </source>
</evidence>
<accession>A0ACC2RL60</accession>
<comment type="caution">
    <text evidence="1">The sequence shown here is derived from an EMBL/GenBank/DDBJ whole genome shotgun (WGS) entry which is preliminary data.</text>
</comment>
<protein>
    <submittedName>
        <fullName evidence="1">Uncharacterized protein</fullName>
    </submittedName>
</protein>
<dbReference type="Proteomes" id="UP001165960">
    <property type="component" value="Unassembled WGS sequence"/>
</dbReference>
<gene>
    <name evidence="1" type="ORF">DSO57_1011221</name>
</gene>
<sequence length="266" mass="30028">MKFFVPLTLLAAATARGPQETQLMQICNSTHVQVVHLKITSSKTDRLLEDVCASSLCHLSMPEREACKDKKVVLDLEQNIKFFGDYQDYHALEIFRNNMKPSESSAGYAPLDGISIKITDPAKMTKFFAKMSELMKPWNDQADASSKDPKPYLAIAVDETIKWSDIQGFLPIVSHVIYLASEVPECTPESDHVLCKLIAENSVPYMIDINKYLEDDKYLVYDFDQFKKNFKVGPEIRSDTKFEAFIGISSDFGIKADAPKVLSIHE</sequence>
<evidence type="ECO:0000313" key="1">
    <source>
        <dbReference type="EMBL" id="KAJ9050783.1"/>
    </source>
</evidence>
<keyword evidence="2" id="KW-1185">Reference proteome</keyword>
<reference evidence="1" key="1">
    <citation type="submission" date="2022-04" db="EMBL/GenBank/DDBJ databases">
        <title>Genome of the entomopathogenic fungus Entomophthora muscae.</title>
        <authorList>
            <person name="Elya C."/>
            <person name="Lovett B.R."/>
            <person name="Lee E."/>
            <person name="Macias A.M."/>
            <person name="Hajek A.E."/>
            <person name="De Bivort B.L."/>
            <person name="Kasson M.T."/>
            <person name="De Fine Licht H.H."/>
            <person name="Stajich J.E."/>
        </authorList>
    </citation>
    <scope>NUCLEOTIDE SEQUENCE</scope>
    <source>
        <strain evidence="1">Berkeley</strain>
    </source>
</reference>
<dbReference type="EMBL" id="QTSX02007138">
    <property type="protein sequence ID" value="KAJ9050783.1"/>
    <property type="molecule type" value="Genomic_DNA"/>
</dbReference>
<organism evidence="1 2">
    <name type="scientific">Entomophthora muscae</name>
    <dbReference type="NCBI Taxonomy" id="34485"/>
    <lineage>
        <taxon>Eukaryota</taxon>
        <taxon>Fungi</taxon>
        <taxon>Fungi incertae sedis</taxon>
        <taxon>Zoopagomycota</taxon>
        <taxon>Entomophthoromycotina</taxon>
        <taxon>Entomophthoromycetes</taxon>
        <taxon>Entomophthorales</taxon>
        <taxon>Entomophthoraceae</taxon>
        <taxon>Entomophthora</taxon>
    </lineage>
</organism>
<name>A0ACC2RL60_9FUNG</name>
<proteinExistence type="predicted"/>